<feature type="chain" id="PRO_5005327949" evidence="1">
    <location>
        <begin position="24"/>
        <end position="81"/>
    </location>
</feature>
<dbReference type="AlphaFoldDB" id="A0A0K0EA25"/>
<keyword evidence="1" id="KW-0732">Signal</keyword>
<name>A0A0K0EA25_STRER</name>
<proteinExistence type="predicted"/>
<accession>A0A0K0EA25</accession>
<evidence type="ECO:0000256" key="1">
    <source>
        <dbReference type="SAM" id="SignalP"/>
    </source>
</evidence>
<protein>
    <submittedName>
        <fullName evidence="2">Uncharacterized protein</fullName>
    </submittedName>
</protein>
<evidence type="ECO:0000313" key="2">
    <source>
        <dbReference type="WBParaSite" id="SSTP_0000635600.1"/>
    </source>
</evidence>
<feature type="signal peptide" evidence="1">
    <location>
        <begin position="1"/>
        <end position="23"/>
    </location>
</feature>
<dbReference type="WBParaSite" id="SSTP_0000635600.1">
    <property type="protein sequence ID" value="SSTP_0000635600.1"/>
    <property type="gene ID" value="SSTP_0000635600"/>
</dbReference>
<organism evidence="2">
    <name type="scientific">Strongyloides stercoralis</name>
    <name type="common">Threadworm</name>
    <dbReference type="NCBI Taxonomy" id="6248"/>
    <lineage>
        <taxon>Eukaryota</taxon>
        <taxon>Metazoa</taxon>
        <taxon>Ecdysozoa</taxon>
        <taxon>Nematoda</taxon>
        <taxon>Chromadorea</taxon>
        <taxon>Rhabditida</taxon>
        <taxon>Tylenchina</taxon>
        <taxon>Panagrolaimomorpha</taxon>
        <taxon>Strongyloidoidea</taxon>
        <taxon>Strongyloididae</taxon>
        <taxon>Strongyloides</taxon>
    </lineage>
</organism>
<reference evidence="2" key="1">
    <citation type="submission" date="2015-08" db="UniProtKB">
        <authorList>
            <consortium name="WormBaseParasite"/>
        </authorList>
    </citation>
    <scope>IDENTIFICATION</scope>
</reference>
<sequence>MNSKTIILLVLTIALSLFQLGESFLYSNKIQNMQARSKRHLSIAATDVLADRLYKERLNQAKEKVGDRYIKPESPYSYGKK</sequence>